<evidence type="ECO:0000313" key="2">
    <source>
        <dbReference type="EMBL" id="XBP69175.1"/>
    </source>
</evidence>
<dbReference type="InterPro" id="IPR041698">
    <property type="entry name" value="Methyltransf_25"/>
</dbReference>
<feature type="domain" description="Methyltransferase" evidence="1">
    <location>
        <begin position="35"/>
        <end position="113"/>
    </location>
</feature>
<dbReference type="SUPFAM" id="SSF53335">
    <property type="entry name" value="S-adenosyl-L-methionine-dependent methyltransferases"/>
    <property type="match status" value="1"/>
</dbReference>
<dbReference type="AlphaFoldDB" id="A0AAU7LNG3"/>
<gene>
    <name evidence="2" type="ORF">ABLV49_14860</name>
</gene>
<organism evidence="2">
    <name type="scientific">Polaromonas hydrogenivorans</name>
    <dbReference type="NCBI Taxonomy" id="335476"/>
    <lineage>
        <taxon>Bacteria</taxon>
        <taxon>Pseudomonadati</taxon>
        <taxon>Pseudomonadota</taxon>
        <taxon>Betaproteobacteria</taxon>
        <taxon>Burkholderiales</taxon>
        <taxon>Comamonadaceae</taxon>
        <taxon>Polaromonas</taxon>
    </lineage>
</organism>
<dbReference type="EC" id="2.1.-.-" evidence="2"/>
<dbReference type="EMBL" id="CP157675">
    <property type="protein sequence ID" value="XBP69175.1"/>
    <property type="molecule type" value="Genomic_DNA"/>
</dbReference>
<dbReference type="Pfam" id="PF13649">
    <property type="entry name" value="Methyltransf_25"/>
    <property type="match status" value="1"/>
</dbReference>
<dbReference type="Gene3D" id="3.40.50.150">
    <property type="entry name" value="Vaccinia Virus protein VP39"/>
    <property type="match status" value="1"/>
</dbReference>
<dbReference type="InterPro" id="IPR029063">
    <property type="entry name" value="SAM-dependent_MTases_sf"/>
</dbReference>
<keyword evidence="2" id="KW-0489">Methyltransferase</keyword>
<name>A0AAU7LNG3_9BURK</name>
<protein>
    <submittedName>
        <fullName evidence="2">Class I SAM-dependent methyltransferase</fullName>
        <ecNumber evidence="2">2.1.-.-</ecNumber>
    </submittedName>
</protein>
<dbReference type="GO" id="GO:0032259">
    <property type="term" value="P:methylation"/>
    <property type="evidence" value="ECO:0007669"/>
    <property type="project" value="UniProtKB-KW"/>
</dbReference>
<evidence type="ECO:0000259" key="1">
    <source>
        <dbReference type="Pfam" id="PF13649"/>
    </source>
</evidence>
<dbReference type="GO" id="GO:0008168">
    <property type="term" value="F:methyltransferase activity"/>
    <property type="evidence" value="ECO:0007669"/>
    <property type="project" value="UniProtKB-KW"/>
</dbReference>
<accession>A0AAU7LNG3</accession>
<keyword evidence="2" id="KW-0808">Transferase</keyword>
<proteinExistence type="predicted"/>
<reference evidence="2" key="1">
    <citation type="submission" date="2024-05" db="EMBL/GenBank/DDBJ databases">
        <authorList>
            <person name="Bunk B."/>
            <person name="Swiderski J."/>
            <person name="Sproer C."/>
            <person name="Thiel V."/>
        </authorList>
    </citation>
    <scope>NUCLEOTIDE SEQUENCE</scope>
    <source>
        <strain evidence="2">DSM 17735</strain>
    </source>
</reference>
<sequence length="209" mass="22536">MIVKTSPLGAADSATAPPSAWVRRWSHLVAPGGVVLDVACGQGRHARWFYELNHPLALVDRAQAAIDSIAIPAQSCEAVVADIENGPWPFAGRQFDAVVVTNYLWRPLMPTLLGSLAPGGVLIYETFTQGNETVGKPSRPDFLLRTGELLELCSKLRIVAFEDGFQEGPQGQAPRFVQRIAAVREAVNPAGLRDSASPKASGPRRYPLL</sequence>
<dbReference type="CDD" id="cd02440">
    <property type="entry name" value="AdoMet_MTases"/>
    <property type="match status" value="1"/>
</dbReference>
<dbReference type="RefSeq" id="WP_349277583.1">
    <property type="nucleotide sequence ID" value="NZ_CBCSCU010000003.1"/>
</dbReference>